<reference evidence="2" key="1">
    <citation type="journal article" date="2019" name="Int. J. Syst. Evol. Microbiol.">
        <title>The Global Catalogue of Microorganisms (GCM) 10K type strain sequencing project: providing services to taxonomists for standard genome sequencing and annotation.</title>
        <authorList>
            <consortium name="The Broad Institute Genomics Platform"/>
            <consortium name="The Broad Institute Genome Sequencing Center for Infectious Disease"/>
            <person name="Wu L."/>
            <person name="Ma J."/>
        </authorList>
    </citation>
    <scope>NUCLEOTIDE SEQUENCE [LARGE SCALE GENOMIC DNA]</scope>
    <source>
        <strain evidence="2">JCM 15592</strain>
    </source>
</reference>
<evidence type="ECO:0000313" key="1">
    <source>
        <dbReference type="EMBL" id="GAA1790227.1"/>
    </source>
</evidence>
<dbReference type="EMBL" id="BAAAPO010000023">
    <property type="protein sequence ID" value="GAA1790227.1"/>
    <property type="molecule type" value="Genomic_DNA"/>
</dbReference>
<evidence type="ECO:0000313" key="2">
    <source>
        <dbReference type="Proteomes" id="UP001499938"/>
    </source>
</evidence>
<protein>
    <submittedName>
        <fullName evidence="1">Uncharacterized protein</fullName>
    </submittedName>
</protein>
<name>A0ABP4XPR3_9MICO</name>
<proteinExistence type="predicted"/>
<accession>A0ABP4XPR3</accession>
<organism evidence="1 2">
    <name type="scientific">Nostocoides veronense</name>
    <dbReference type="NCBI Taxonomy" id="330836"/>
    <lineage>
        <taxon>Bacteria</taxon>
        <taxon>Bacillati</taxon>
        <taxon>Actinomycetota</taxon>
        <taxon>Actinomycetes</taxon>
        <taxon>Micrococcales</taxon>
        <taxon>Intrasporangiaceae</taxon>
        <taxon>Nostocoides</taxon>
    </lineage>
</organism>
<sequence length="41" mass="4088">MKVAVGPAARVVPEALVKYAVPAGAEAQVGAVVPLKSEASR</sequence>
<gene>
    <name evidence="1" type="ORF">GCM10009811_13870</name>
</gene>
<dbReference type="RefSeq" id="WP_344083081.1">
    <property type="nucleotide sequence ID" value="NZ_BAAAPO010000023.1"/>
</dbReference>
<dbReference type="Proteomes" id="UP001499938">
    <property type="component" value="Unassembled WGS sequence"/>
</dbReference>
<keyword evidence="2" id="KW-1185">Reference proteome</keyword>
<comment type="caution">
    <text evidence="1">The sequence shown here is derived from an EMBL/GenBank/DDBJ whole genome shotgun (WGS) entry which is preliminary data.</text>
</comment>